<keyword evidence="4" id="KW-1185">Reference proteome</keyword>
<dbReference type="CDD" id="cd07067">
    <property type="entry name" value="HP_PGM_like"/>
    <property type="match status" value="1"/>
</dbReference>
<dbReference type="Pfam" id="PF00300">
    <property type="entry name" value="His_Phos_1"/>
    <property type="match status" value="1"/>
</dbReference>
<dbReference type="InterPro" id="IPR050275">
    <property type="entry name" value="PGM_Phosphatase"/>
</dbReference>
<dbReference type="InterPro" id="IPR029033">
    <property type="entry name" value="His_PPase_superfam"/>
</dbReference>
<dbReference type="PANTHER" id="PTHR48100:SF59">
    <property type="entry name" value="ADENOSYLCOBALAMIN_ALPHA-RIBAZOLE PHOSPHATASE"/>
    <property type="match status" value="1"/>
</dbReference>
<dbReference type="PANTHER" id="PTHR48100">
    <property type="entry name" value="BROAD-SPECIFICITY PHOSPHATASE YOR283W-RELATED"/>
    <property type="match status" value="1"/>
</dbReference>
<dbReference type="GO" id="GO:0016791">
    <property type="term" value="F:phosphatase activity"/>
    <property type="evidence" value="ECO:0007669"/>
    <property type="project" value="TreeGrafter"/>
</dbReference>
<sequence>MTALQWPELYFIRHGQTDWNAEKRYQGQKDVPLNETGRSQADGNGRTLRRLLEAREVDPMALEWHVSPLGRTRETMQRIRAAFDGPLPEVEIDPRLMEISFGALEGLLHSELPAHVATAPGYRGADYWEFRPEGGENYLDVEARLSDFAMKLGGPSVVVAHGGIARVLRVLVAHADVGDVINWTPRQDVIMHFTEGQLEIIGPHDV</sequence>
<feature type="active site" description="Tele-phosphohistidine intermediate" evidence="1">
    <location>
        <position position="14"/>
    </location>
</feature>
<proteinExistence type="predicted"/>
<protein>
    <submittedName>
        <fullName evidence="3">Histidine phosphatase family protein</fullName>
    </submittedName>
</protein>
<evidence type="ECO:0000256" key="2">
    <source>
        <dbReference type="PIRSR" id="PIRSR613078-2"/>
    </source>
</evidence>
<gene>
    <name evidence="3" type="ORF">ML536_02945</name>
</gene>
<reference evidence="3" key="1">
    <citation type="submission" date="2022-03" db="EMBL/GenBank/DDBJ databases">
        <title>The complete genome sequence of a Methyloterrigena soli.</title>
        <authorList>
            <person name="Zi Z."/>
        </authorList>
    </citation>
    <scope>NUCLEOTIDE SEQUENCE</scope>
    <source>
        <strain evidence="3">M48</strain>
    </source>
</reference>
<evidence type="ECO:0000313" key="4">
    <source>
        <dbReference type="Proteomes" id="UP001156140"/>
    </source>
</evidence>
<dbReference type="Proteomes" id="UP001156140">
    <property type="component" value="Unassembled WGS sequence"/>
</dbReference>
<organism evidence="3 4">
    <name type="scientific">Paradevosia shaoguanensis</name>
    <dbReference type="NCBI Taxonomy" id="1335043"/>
    <lineage>
        <taxon>Bacteria</taxon>
        <taxon>Pseudomonadati</taxon>
        <taxon>Pseudomonadota</taxon>
        <taxon>Alphaproteobacteria</taxon>
        <taxon>Hyphomicrobiales</taxon>
        <taxon>Devosiaceae</taxon>
        <taxon>Paradevosia</taxon>
    </lineage>
</organism>
<dbReference type="EMBL" id="JALAZD010000001">
    <property type="protein sequence ID" value="MCI0125778.1"/>
    <property type="molecule type" value="Genomic_DNA"/>
</dbReference>
<dbReference type="Gene3D" id="3.40.50.1240">
    <property type="entry name" value="Phosphoglycerate mutase-like"/>
    <property type="match status" value="1"/>
</dbReference>
<evidence type="ECO:0000256" key="1">
    <source>
        <dbReference type="PIRSR" id="PIRSR613078-1"/>
    </source>
</evidence>
<dbReference type="SMART" id="SM00855">
    <property type="entry name" value="PGAM"/>
    <property type="match status" value="1"/>
</dbReference>
<dbReference type="AlphaFoldDB" id="A0AA41QKE2"/>
<dbReference type="SUPFAM" id="SSF53254">
    <property type="entry name" value="Phosphoglycerate mutase-like"/>
    <property type="match status" value="1"/>
</dbReference>
<comment type="caution">
    <text evidence="3">The sequence shown here is derived from an EMBL/GenBank/DDBJ whole genome shotgun (WGS) entry which is preliminary data.</text>
</comment>
<dbReference type="RefSeq" id="WP_035028056.1">
    <property type="nucleotide sequence ID" value="NZ_CP068983.1"/>
</dbReference>
<name>A0AA41QKE2_9HYPH</name>
<feature type="binding site" evidence="2">
    <location>
        <position position="71"/>
    </location>
    <ligand>
        <name>substrate</name>
    </ligand>
</feature>
<dbReference type="InterPro" id="IPR013078">
    <property type="entry name" value="His_Pase_superF_clade-1"/>
</dbReference>
<feature type="active site" description="Proton donor/acceptor" evidence="1">
    <location>
        <position position="98"/>
    </location>
</feature>
<accession>A0AA41QKE2</accession>
<dbReference type="GO" id="GO:0005737">
    <property type="term" value="C:cytoplasm"/>
    <property type="evidence" value="ECO:0007669"/>
    <property type="project" value="TreeGrafter"/>
</dbReference>
<feature type="binding site" evidence="2">
    <location>
        <begin position="13"/>
        <end position="20"/>
    </location>
    <ligand>
        <name>substrate</name>
    </ligand>
</feature>
<evidence type="ECO:0000313" key="3">
    <source>
        <dbReference type="EMBL" id="MCI0125778.1"/>
    </source>
</evidence>